<dbReference type="OrthoDB" id="9803979at2"/>
<protein>
    <submittedName>
        <fullName evidence="1">Uncharacterized protein</fullName>
    </submittedName>
</protein>
<evidence type="ECO:0000313" key="1">
    <source>
        <dbReference type="EMBL" id="ALE53202.1"/>
    </source>
</evidence>
<gene>
    <name evidence="1" type="ORF">SP60_02775</name>
</gene>
<dbReference type="KEGG" id="tho:SP60_02775"/>
<accession>A0A0M4NYB2</accession>
<evidence type="ECO:0000313" key="2">
    <source>
        <dbReference type="Proteomes" id="UP000058020"/>
    </source>
</evidence>
<dbReference type="EMBL" id="CP010552">
    <property type="protein sequence ID" value="ALE53202.1"/>
    <property type="molecule type" value="Genomic_DNA"/>
</dbReference>
<organism evidence="1 2">
    <name type="scientific">Candidatus Thioglobus autotrophicus</name>
    <dbReference type="NCBI Taxonomy" id="1705394"/>
    <lineage>
        <taxon>Bacteria</taxon>
        <taxon>Pseudomonadati</taxon>
        <taxon>Pseudomonadota</taxon>
        <taxon>Gammaproteobacteria</taxon>
        <taxon>Candidatus Pseudothioglobaceae</taxon>
        <taxon>Candidatus Thioglobus</taxon>
    </lineage>
</organism>
<sequence length="194" mass="22109">MNPLQAVKTAKKTGKEPFVFDGNEMPLNVLSFWQWSSSELLGNALRGVLAEFIVASTIDVLEQPREEWDAYDLITKSGLKIEIKSSAYLQSWNQTELSKIIFGIQPTVLWDENNKRSEEAKRQADVYVFCVLAHKDKGTVNPLDLSQWDFYVLDTKVLNDKVPKQKTITLSSLLKLNPSQIKYDGLTSEINKRQ</sequence>
<dbReference type="AlphaFoldDB" id="A0A0M4NYB2"/>
<reference evidence="1 2" key="1">
    <citation type="journal article" date="2015" name="Genome Announc.">
        <title>Genome Sequence of 'Candidatus Thioglobus autotrophica' Strain EF1, a Chemoautotroph from the SUP05 Clade of Marine Gammaproteobacteria.</title>
        <authorList>
            <person name="Shah V."/>
            <person name="Morris R.M."/>
        </authorList>
    </citation>
    <scope>NUCLEOTIDE SEQUENCE [LARGE SCALE GENOMIC DNA]</scope>
    <source>
        <strain evidence="1 2">EF1</strain>
    </source>
</reference>
<dbReference type="PATRIC" id="fig|1705394.5.peg.562"/>
<proteinExistence type="predicted"/>
<dbReference type="Proteomes" id="UP000058020">
    <property type="component" value="Chromosome"/>
</dbReference>
<name>A0A0M4NYB2_9GAMM</name>
<keyword evidence="2" id="KW-1185">Reference proteome</keyword>